<dbReference type="InterPro" id="IPR001917">
    <property type="entry name" value="Aminotrans_II_pyridoxalP_BS"/>
</dbReference>
<comment type="pathway">
    <text evidence="1">Lipid metabolism.</text>
</comment>
<feature type="binding site" evidence="4">
    <location>
        <position position="368"/>
    </location>
    <ligand>
        <name>substrate</name>
    </ligand>
</feature>
<feature type="binding site" description="in other chain" evidence="4">
    <location>
        <begin position="241"/>
        <end position="244"/>
    </location>
    <ligand>
        <name>pyridoxal 5'-phosphate</name>
        <dbReference type="ChEBI" id="CHEBI:597326"/>
        <note>ligand shared between dimeric partners</note>
    </ligand>
</feature>
<comment type="caution">
    <text evidence="6">The sequence shown here is derived from an EMBL/GenBank/DDBJ whole genome shotgun (WGS) entry which is preliminary data.</text>
</comment>
<dbReference type="Gene3D" id="3.90.1150.10">
    <property type="entry name" value="Aspartate Aminotransferase, domain 1"/>
    <property type="match status" value="1"/>
</dbReference>
<keyword evidence="7" id="KW-1185">Reference proteome</keyword>
<comment type="function">
    <text evidence="4">Catalyzes the cleavage of 2-amino-3-ketobutyrate to glycine and acetyl-CoA.</text>
</comment>
<dbReference type="InterPro" id="IPR015424">
    <property type="entry name" value="PyrdxlP-dep_Trfase"/>
</dbReference>
<protein>
    <recommendedName>
        <fullName evidence="4">2-amino-3-ketobutyrate coenzyme A ligase</fullName>
        <shortName evidence="4">AKB ligase</shortName>
        <ecNumber evidence="4">2.3.1.29</ecNumber>
    </recommendedName>
    <alternativeName>
        <fullName evidence="4">Glycine acetyltransferase</fullName>
    </alternativeName>
</protein>
<dbReference type="Pfam" id="PF00155">
    <property type="entry name" value="Aminotran_1_2"/>
    <property type="match status" value="1"/>
</dbReference>
<feature type="binding site" evidence="4">
    <location>
        <begin position="274"/>
        <end position="275"/>
    </location>
    <ligand>
        <name>pyridoxal 5'-phosphate</name>
        <dbReference type="ChEBI" id="CHEBI:597326"/>
        <note>ligand shared between dimeric partners</note>
    </ligand>
</feature>
<dbReference type="CDD" id="cd06454">
    <property type="entry name" value="KBL_like"/>
    <property type="match status" value="1"/>
</dbReference>
<feature type="modified residue" description="N6-(pyridoxal phosphate)lysine" evidence="4">
    <location>
        <position position="244"/>
    </location>
</feature>
<proteinExistence type="inferred from homology"/>
<dbReference type="InterPro" id="IPR004839">
    <property type="entry name" value="Aminotransferase_I/II_large"/>
</dbReference>
<dbReference type="Proteomes" id="UP000199663">
    <property type="component" value="Unassembled WGS sequence"/>
</dbReference>
<keyword evidence="3 4" id="KW-0663">Pyridoxal phosphate</keyword>
<dbReference type="InterPro" id="IPR011282">
    <property type="entry name" value="2am3keto_CoA_ligase"/>
</dbReference>
<dbReference type="InterPro" id="IPR015422">
    <property type="entry name" value="PyrdxlP-dep_Trfase_small"/>
</dbReference>
<reference evidence="6 7" key="1">
    <citation type="submission" date="2016-10" db="EMBL/GenBank/DDBJ databases">
        <authorList>
            <person name="Varghese N."/>
            <person name="Submissions S."/>
        </authorList>
    </citation>
    <scope>NUCLEOTIDE SEQUENCE [LARGE SCALE GENOMIC DNA]</scope>
    <source>
        <strain evidence="6 7">DSM 17997</strain>
    </source>
</reference>
<evidence type="ECO:0000313" key="7">
    <source>
        <dbReference type="Proteomes" id="UP000199663"/>
    </source>
</evidence>
<comment type="catalytic activity">
    <reaction evidence="4">
        <text>glycine + acetyl-CoA = (2S)-2-amino-3-oxobutanoate + CoA</text>
        <dbReference type="Rhea" id="RHEA:20736"/>
        <dbReference type="ChEBI" id="CHEBI:57287"/>
        <dbReference type="ChEBI" id="CHEBI:57288"/>
        <dbReference type="ChEBI" id="CHEBI:57305"/>
        <dbReference type="ChEBI" id="CHEBI:78948"/>
        <dbReference type="EC" id="2.3.1.29"/>
    </reaction>
</comment>
<dbReference type="InterPro" id="IPR015421">
    <property type="entry name" value="PyrdxlP-dep_Trfase_major"/>
</dbReference>
<comment type="pathway">
    <text evidence="4">Amino-acid degradation; L-threonine degradation via oxydo-reductase pathway; glycine from L-threonine: step 2/2.</text>
</comment>
<dbReference type="PANTHER" id="PTHR13693:SF103">
    <property type="entry name" value="AMINOTRANSFERASE CLASS I_CLASSII DOMAIN-CONTAINING PROTEIN"/>
    <property type="match status" value="1"/>
</dbReference>
<dbReference type="NCBIfam" id="NF005394">
    <property type="entry name" value="PRK06939.1"/>
    <property type="match status" value="1"/>
</dbReference>
<accession>A0A1H3SXH1</accession>
<comment type="subunit">
    <text evidence="4">Homodimer.</text>
</comment>
<feature type="binding site" description="in other chain" evidence="4">
    <location>
        <position position="185"/>
    </location>
    <ligand>
        <name>pyridoxal 5'-phosphate</name>
        <dbReference type="ChEBI" id="CHEBI:597326"/>
        <note>ligand shared between dimeric partners</note>
    </ligand>
</feature>
<evidence type="ECO:0000256" key="4">
    <source>
        <dbReference type="HAMAP-Rule" id="MF_00985"/>
    </source>
</evidence>
<gene>
    <name evidence="4" type="primary">kbl</name>
    <name evidence="6" type="ORF">SAMN05444412_11427</name>
</gene>
<feature type="binding site" evidence="4">
    <location>
        <position position="136"/>
    </location>
    <ligand>
        <name>substrate</name>
    </ligand>
</feature>
<comment type="cofactor">
    <cofactor evidence="4">
        <name>pyridoxal 5'-phosphate</name>
        <dbReference type="ChEBI" id="CHEBI:597326"/>
    </cofactor>
    <text evidence="4">Binds 1 pyridoxal phosphate per subunit.</text>
</comment>
<dbReference type="SUPFAM" id="SSF53383">
    <property type="entry name" value="PLP-dependent transferases"/>
    <property type="match status" value="1"/>
</dbReference>
<evidence type="ECO:0000256" key="3">
    <source>
        <dbReference type="ARBA" id="ARBA00022898"/>
    </source>
</evidence>
<dbReference type="HAMAP" id="MF_00985">
    <property type="entry name" value="2am3keto_CoA_ligase"/>
    <property type="match status" value="1"/>
</dbReference>
<evidence type="ECO:0000313" key="6">
    <source>
        <dbReference type="EMBL" id="SDZ42624.1"/>
    </source>
</evidence>
<dbReference type="GO" id="GO:0016874">
    <property type="term" value="F:ligase activity"/>
    <property type="evidence" value="ECO:0007669"/>
    <property type="project" value="UniProtKB-KW"/>
</dbReference>
<dbReference type="EC" id="2.3.1.29" evidence="4"/>
<comment type="caution">
    <text evidence="4">Lacks conserved residue(s) required for the propagation of feature annotation.</text>
</comment>
<dbReference type="EMBL" id="FNQC01000014">
    <property type="protein sequence ID" value="SDZ42624.1"/>
    <property type="molecule type" value="Genomic_DNA"/>
</dbReference>
<dbReference type="PROSITE" id="PS00599">
    <property type="entry name" value="AA_TRANSFER_CLASS_2"/>
    <property type="match status" value="1"/>
</dbReference>
<name>A0A1H3SXH1_9BACT</name>
<dbReference type="InterPro" id="IPR050087">
    <property type="entry name" value="AON_synthase_class-II"/>
</dbReference>
<keyword evidence="2 4" id="KW-0808">Transferase</keyword>
<evidence type="ECO:0000256" key="1">
    <source>
        <dbReference type="ARBA" id="ARBA00005189"/>
    </source>
</evidence>
<keyword evidence="6" id="KW-0436">Ligase</keyword>
<dbReference type="NCBIfam" id="TIGR01822">
    <property type="entry name" value="2am3keto_CoA"/>
    <property type="match status" value="1"/>
</dbReference>
<feature type="domain" description="Aminotransferase class I/classII large" evidence="5">
    <location>
        <begin position="43"/>
        <end position="386"/>
    </location>
</feature>
<comment type="similarity">
    <text evidence="4">Belongs to the class-II pyridoxal-phosphate-dependent aminotransferase family.</text>
</comment>
<dbReference type="RefSeq" id="WP_019599192.1">
    <property type="nucleotide sequence ID" value="NZ_FNQC01000014.1"/>
</dbReference>
<keyword evidence="4" id="KW-0012">Acyltransferase</keyword>
<dbReference type="Gene3D" id="3.40.640.10">
    <property type="entry name" value="Type I PLP-dependent aspartate aminotransferase-like (Major domain)"/>
    <property type="match status" value="1"/>
</dbReference>
<evidence type="ECO:0000259" key="5">
    <source>
        <dbReference type="Pfam" id="PF00155"/>
    </source>
</evidence>
<evidence type="ECO:0000256" key="2">
    <source>
        <dbReference type="ARBA" id="ARBA00022679"/>
    </source>
</evidence>
<dbReference type="PANTHER" id="PTHR13693">
    <property type="entry name" value="CLASS II AMINOTRANSFERASE/8-AMINO-7-OXONONANOATE SYNTHASE"/>
    <property type="match status" value="1"/>
</dbReference>
<sequence>MYDTLKPKLQKELKEIESADLFKKERVITSPQAAEITIFGGQKVLNFCANNYLGLSSHPKVIEAAKTAIDTHGFGMSSVRFICGTQDIHKELERKISEFLGTEDTILYAAAFDANGGVFEPIFGPEDAIISDALNHASIIDGVRLCKAMRFRYLHNDMTDLEAQLQDAEAKGAQQKIIVTDGVFSMDGTIAQLDKIVALAEKYGALVMSDECHSTGFMGKTGRGVHELKGVVGKIDIITGTLGKALGGASGGFTSGRKEIVELLRQRSRPYLFSNTLAPSITGASIAVLDLLSETTQLRDKLEENTKYFRSKITEAGFDVKPGEHPIVPIMLYDAVLSQKMAEKLLEKGVYVIGFYFPVVPKGQARIRVQISAGHERAHLDTAIQSFIEVGKELGVLK</sequence>
<organism evidence="6 7">
    <name type="scientific">Rhodonellum ikkaensis</name>
    <dbReference type="NCBI Taxonomy" id="336829"/>
    <lineage>
        <taxon>Bacteria</taxon>
        <taxon>Pseudomonadati</taxon>
        <taxon>Bacteroidota</taxon>
        <taxon>Cytophagia</taxon>
        <taxon>Cytophagales</taxon>
        <taxon>Cytophagaceae</taxon>
        <taxon>Rhodonellum</taxon>
    </lineage>
</organism>